<feature type="domain" description="Nucleotide-diphospho-sugar transferase" evidence="2">
    <location>
        <begin position="117"/>
        <end position="321"/>
    </location>
</feature>
<dbReference type="InterPro" id="IPR052636">
    <property type="entry name" value="UDP-D-xylose:L-fucose_XylT"/>
</dbReference>
<dbReference type="OMA" id="CINTTII"/>
<dbReference type="InterPro" id="IPR029044">
    <property type="entry name" value="Nucleotide-diphossugar_trans"/>
</dbReference>
<accession>A0A8B8A0F7</accession>
<dbReference type="PANTHER" id="PTHR47032">
    <property type="entry name" value="UDP-D-XYLOSE:L-FUCOSE ALPHA-1,3-D-XYLOSYLTRANSFERASE-RELATED"/>
    <property type="match status" value="1"/>
</dbReference>
<reference evidence="4 5" key="1">
    <citation type="submission" date="2025-04" db="UniProtKB">
        <authorList>
            <consortium name="RefSeq"/>
        </authorList>
    </citation>
    <scope>IDENTIFICATION</scope>
</reference>
<sequence length="334" mass="38064">MAAEHVFKVLFFIQSAAFILFIINNSQSPPVMPKPAKNLTVQKPCDCEISYTREVFQTASALKIDDTEDIRGALSNCSLADVKKRPGVVMMTTTNLAYVDVALNMLASVKRVGVCINTTIIAEDNKAYSLLKNYTTGDPAIHVQITNSGEMDTIEHKRTHSSQYYGIMNKRQAYFLSLLEKGFEVLFTDSDTFWFRDPFPYFKGDFDMFLRGTTPTRIIKRTDFCAGFIYLKPTTATIQFVKTWTQVMDNNKKKGSYTPDQIVMNRLLKADRPVHINIKMLESDLFPWGPTFFNPSWQKENHSTVVMHASSIRGHPAKLKKFKEFGMWLVSVTK</sequence>
<protein>
    <submittedName>
        <fullName evidence="4 5">UDP-galactose:fucoside alpha-3-galactosyltransferase-like</fullName>
    </submittedName>
</protein>
<dbReference type="RefSeq" id="XP_022109321.1">
    <property type="nucleotide sequence ID" value="XM_022253629.1"/>
</dbReference>
<dbReference type="GO" id="GO:0005794">
    <property type="term" value="C:Golgi apparatus"/>
    <property type="evidence" value="ECO:0007669"/>
    <property type="project" value="TreeGrafter"/>
</dbReference>
<dbReference type="Proteomes" id="UP000694845">
    <property type="component" value="Unplaced"/>
</dbReference>
<name>A0A8B8A0F7_ACAPL</name>
<evidence type="ECO:0000313" key="4">
    <source>
        <dbReference type="RefSeq" id="XP_022109321.1"/>
    </source>
</evidence>
<keyword evidence="3" id="KW-1185">Reference proteome</keyword>
<dbReference type="GO" id="GO:0016757">
    <property type="term" value="F:glycosyltransferase activity"/>
    <property type="evidence" value="ECO:0007669"/>
    <property type="project" value="TreeGrafter"/>
</dbReference>
<gene>
    <name evidence="4 5" type="primary">LOC110989326</name>
</gene>
<dbReference type="SUPFAM" id="SSF53448">
    <property type="entry name" value="Nucleotide-diphospho-sugar transferases"/>
    <property type="match status" value="1"/>
</dbReference>
<dbReference type="InterPro" id="IPR005069">
    <property type="entry name" value="Nucl-diP-sugar_transferase"/>
</dbReference>
<dbReference type="AlphaFoldDB" id="A0A8B8A0F7"/>
<evidence type="ECO:0000256" key="1">
    <source>
        <dbReference type="ARBA" id="ARBA00007033"/>
    </source>
</evidence>
<proteinExistence type="inferred from homology"/>
<evidence type="ECO:0000313" key="5">
    <source>
        <dbReference type="RefSeq" id="XP_022109322.1"/>
    </source>
</evidence>
<dbReference type="GeneID" id="110989326"/>
<dbReference type="Pfam" id="PF03407">
    <property type="entry name" value="Nucleotid_trans"/>
    <property type="match status" value="1"/>
</dbReference>
<dbReference type="OrthoDB" id="1712432at2759"/>
<dbReference type="PANTHER" id="PTHR47032:SF1">
    <property type="entry name" value="UDP-D-XYLOSE:L-FUCOSE ALPHA-1,3-D-XYLOSYLTRANSFERASE-RELATED"/>
    <property type="match status" value="1"/>
</dbReference>
<evidence type="ECO:0000313" key="3">
    <source>
        <dbReference type="Proteomes" id="UP000694845"/>
    </source>
</evidence>
<comment type="similarity">
    <text evidence="1">Belongs to the glycosyltransferase 77 family.</text>
</comment>
<dbReference type="Gene3D" id="3.90.550.10">
    <property type="entry name" value="Spore Coat Polysaccharide Biosynthesis Protein SpsA, Chain A"/>
    <property type="match status" value="1"/>
</dbReference>
<organism evidence="3 4">
    <name type="scientific">Acanthaster planci</name>
    <name type="common">Crown-of-thorns starfish</name>
    <dbReference type="NCBI Taxonomy" id="133434"/>
    <lineage>
        <taxon>Eukaryota</taxon>
        <taxon>Metazoa</taxon>
        <taxon>Echinodermata</taxon>
        <taxon>Eleutherozoa</taxon>
        <taxon>Asterozoa</taxon>
        <taxon>Asteroidea</taxon>
        <taxon>Valvatacea</taxon>
        <taxon>Valvatida</taxon>
        <taxon>Acanthasteridae</taxon>
        <taxon>Acanthaster</taxon>
    </lineage>
</organism>
<dbReference type="KEGG" id="aplc:110989326"/>
<dbReference type="RefSeq" id="XP_022109322.1">
    <property type="nucleotide sequence ID" value="XM_022253630.1"/>
</dbReference>
<evidence type="ECO:0000259" key="2">
    <source>
        <dbReference type="Pfam" id="PF03407"/>
    </source>
</evidence>